<feature type="compositionally biased region" description="Basic and acidic residues" evidence="1">
    <location>
        <begin position="1325"/>
        <end position="1343"/>
    </location>
</feature>
<evidence type="ECO:0000259" key="2">
    <source>
        <dbReference type="Pfam" id="PF25459"/>
    </source>
</evidence>
<name>R9ARG5_WALI9</name>
<proteinExistence type="predicted"/>
<feature type="compositionally biased region" description="Basic and acidic residues" evidence="1">
    <location>
        <begin position="821"/>
        <end position="841"/>
    </location>
</feature>
<feature type="compositionally biased region" description="Low complexity" evidence="1">
    <location>
        <begin position="884"/>
        <end position="894"/>
    </location>
</feature>
<feature type="compositionally biased region" description="Polar residues" evidence="1">
    <location>
        <begin position="1075"/>
        <end position="1088"/>
    </location>
</feature>
<feature type="compositionally biased region" description="Polar residues" evidence="1">
    <location>
        <begin position="1045"/>
        <end position="1067"/>
    </location>
</feature>
<dbReference type="Pfam" id="PF25459">
    <property type="entry name" value="AIM3_BBC1_C"/>
    <property type="match status" value="1"/>
</dbReference>
<feature type="compositionally biased region" description="Acidic residues" evidence="1">
    <location>
        <begin position="172"/>
        <end position="184"/>
    </location>
</feature>
<sequence length="1525" mass="166071">MSDPNDLKPPETDTESRSPSPKPVGMSIKERMAMFNKQAESSNAPSAKQPPPSIGRKPLNWQPPAERKVSSGEGRSGLSANDAASSISRPGGSLKDRMAALQGAFGSASAPSPGPKPEVKPKETKQADDIKSPIEESDQQDRSESVNVRSTDDPDVAKGAASDVVKDHSDEPEANGDEDAENAEEDRVKRQDIAARMARLGGMRLGGPPMPSSNSKTPEPETSAVLPEEAQTSHKTSEELQEEQKQEPKQNIPAPVDTTNMQEESTVEAKSEAVPEAKPEEPVQSVQEEPLPEPEQTFNDVKEPIEELNDQPTSMKAPPLARRAKPPRRRLPQTQVQTDDLDAATTTPLPETPAIEQVSQEEEKVEKEEVSQEASSREPDQALKPVTDDENPGGDHLHRFSPPSSQEEVQTDEQSTEDRRISIATALVDKPTPLNEAIEHFHSPLDKEETPVETPKDEIEPSSPLPIAQPSLPVTEVQKDEEAPPKMPEEAGAPQNYATLDDDIESSEPRNDDEKGKERRTYSESDSLDVDVANEKTEQANEPQNIENSLEHRLEKESRKAAEKEEQEADAVGNDDVLQTSDENESDEPPIPSGKPIVEKEKQEIDENVQEPVTLADESSPEVVNETASVAAPSVGEEQDQAPIEEATSSNAKGGIAERMAKISMAGGFKFGPAPPVLNKPVQHSEDWEAKEDKEDNKEEEIAEAAPPVTEVEDEKMSISEKPVEQVDETKEGITQPDDSKIKGAQETQETQKSEETEETDAERRARIAKKLAASGTLRPVFGGTPEQVSPAPQEKKKNDFDDFDDFDEEASNSEASDDDDMKRFMEGVQKKPNSDERSDVGDSAVSSVQGDGLESKDSQSHPEPSDPEEDKKSIPLPSRNMPSLTTELSESSEATMHPDANGLAEQIHPNTVAEPESEAEMSPPPIPSRQIVASPPTPVRSVPSLPQSPPERTMPVASPISTDFEAGKRKSVENSPSLASPPARTLPVAPPINTNTEIGEPKSVENSPSLASPPARTLPAPPSAASASSPRPPIPRRRPSLSSQKSINRSSLGSVMDQGQSNRPRTSSVSSSVDQPNLRSSLTSTKDAPSLPGSPQVMEPAMQEDLNEDNDLAERRRNITERLAASGGIRPLVGGLPQQQSRSVPQHQEEASEPNEELSKGLKGDADEEETPESEAERRARIAKKLAMQGTIRPIFGGMESQEPTQSQTEPVVEDVEQPKLEVEEQHLETPRSADQPPPVPRQRPRSFLGRPSSMISPPKTPPPTSPPPDPPIAPPSRQLPKLEPPTSQQSTRHGEEDIDDEKHKSSGEFVRVPSQNLSVTTPKTERDSFEFVTPPKDRDIPSPRSGKSPTGPRPAGKHIYTHDELVQLSQSLGRKINEFTKAQYELSKNMPIADGTSIGFVTETLAFCNAASDPENWNFGHLIHSQNAQGIVKRLDDPRVGDILVLKHSEFKGRKAFGNYKSHFGANGPQVAFVAEYELKKGKVSAMQSTSQPNHYPTLEYISIKFGDLKDGSFDIFRPVPLS</sequence>
<dbReference type="KEGG" id="wic:J056_000175"/>
<dbReference type="EMBL" id="KE007224">
    <property type="protein sequence ID" value="EOR04829.1"/>
    <property type="molecule type" value="Genomic_DNA"/>
</dbReference>
<protein>
    <recommendedName>
        <fullName evidence="2">BBC1/AIM3 cysteine proteinase-fold domain-containing protein</fullName>
    </recommendedName>
</protein>
<feature type="compositionally biased region" description="Basic and acidic residues" evidence="1">
    <location>
        <begin position="437"/>
        <end position="459"/>
    </location>
</feature>
<feature type="compositionally biased region" description="Basic and acidic residues" evidence="1">
    <location>
        <begin position="1218"/>
        <end position="1233"/>
    </location>
</feature>
<feature type="compositionally biased region" description="Polar residues" evidence="1">
    <location>
        <begin position="78"/>
        <end position="88"/>
    </location>
</feature>
<dbReference type="OrthoDB" id="207120at2759"/>
<dbReference type="eggNOG" id="ENOG502QQMM">
    <property type="taxonomic scope" value="Eukaryota"/>
</dbReference>
<feature type="compositionally biased region" description="Basic and acidic residues" evidence="1">
    <location>
        <begin position="683"/>
        <end position="697"/>
    </location>
</feature>
<evidence type="ECO:0000256" key="1">
    <source>
        <dbReference type="SAM" id="MobiDB-lite"/>
    </source>
</evidence>
<feature type="compositionally biased region" description="Basic and acidic residues" evidence="1">
    <location>
        <begin position="361"/>
        <end position="381"/>
    </location>
</feature>
<dbReference type="Proteomes" id="UP000014064">
    <property type="component" value="Unassembled WGS sequence"/>
</dbReference>
<feature type="compositionally biased region" description="Basic and acidic residues" evidence="1">
    <location>
        <begin position="1"/>
        <end position="16"/>
    </location>
</feature>
<feature type="compositionally biased region" description="Polar residues" evidence="1">
    <location>
        <begin position="1315"/>
        <end position="1324"/>
    </location>
</feature>
<evidence type="ECO:0000313" key="4">
    <source>
        <dbReference type="Proteomes" id="UP000014064"/>
    </source>
</evidence>
<feature type="region of interest" description="Disordered" evidence="1">
    <location>
        <begin position="667"/>
        <end position="1359"/>
    </location>
</feature>
<feature type="compositionally biased region" description="Basic and acidic residues" evidence="1">
    <location>
        <begin position="854"/>
        <end position="874"/>
    </location>
</feature>
<feature type="compositionally biased region" description="Basic and acidic residues" evidence="1">
    <location>
        <begin position="715"/>
        <end position="755"/>
    </location>
</feature>
<feature type="compositionally biased region" description="Polar residues" evidence="1">
    <location>
        <begin position="1138"/>
        <end position="1147"/>
    </location>
</feature>
<feature type="region of interest" description="Disordered" evidence="1">
    <location>
        <begin position="1"/>
        <end position="655"/>
    </location>
</feature>
<dbReference type="HOGENOM" id="CLU_244691_0_0_1"/>
<feature type="compositionally biased region" description="Low complexity" evidence="1">
    <location>
        <begin position="343"/>
        <end position="358"/>
    </location>
</feature>
<dbReference type="OMA" id="QWELPSI"/>
<dbReference type="GeneID" id="20373127"/>
<feature type="compositionally biased region" description="Low complexity" evidence="1">
    <location>
        <begin position="1008"/>
        <end position="1030"/>
    </location>
</feature>
<keyword evidence="4" id="KW-1185">Reference proteome</keyword>
<feature type="compositionally biased region" description="Basic and acidic residues" evidence="1">
    <location>
        <begin position="231"/>
        <end position="248"/>
    </location>
</feature>
<evidence type="ECO:0000313" key="3">
    <source>
        <dbReference type="EMBL" id="EOR04829.1"/>
    </source>
</evidence>
<feature type="domain" description="BBC1/AIM3 cysteine proteinase-fold" evidence="2">
    <location>
        <begin position="1362"/>
        <end position="1523"/>
    </location>
</feature>
<feature type="compositionally biased region" description="Basic and acidic residues" evidence="1">
    <location>
        <begin position="1294"/>
        <end position="1308"/>
    </location>
</feature>
<feature type="compositionally biased region" description="Basic and acidic residues" evidence="1">
    <location>
        <begin position="507"/>
        <end position="523"/>
    </location>
</feature>
<feature type="compositionally biased region" description="Basic and acidic residues" evidence="1">
    <location>
        <begin position="267"/>
        <end position="281"/>
    </location>
</feature>
<accession>R9ARG5</accession>
<reference evidence="4" key="1">
    <citation type="journal article" date="2013" name="BMC Genomics">
        <title>Genome and transcriptome sequencing of the halophilic fungus Wallemia ichthyophaga: haloadaptations present and absent.</title>
        <authorList>
            <person name="Zajc J."/>
            <person name="Liu Y."/>
            <person name="Dai W."/>
            <person name="Yang Z."/>
            <person name="Hu J."/>
            <person name="Gostincar C."/>
            <person name="Gunde-Cimerman N."/>
        </authorList>
    </citation>
    <scope>NUCLEOTIDE SEQUENCE [LARGE SCALE GENOMIC DNA]</scope>
    <source>
        <strain evidence="4">EXF-994 / CBS 113033</strain>
    </source>
</reference>
<feature type="compositionally biased region" description="Basic and acidic residues" evidence="1">
    <location>
        <begin position="117"/>
        <end position="156"/>
    </location>
</feature>
<feature type="compositionally biased region" description="Acidic residues" evidence="1">
    <location>
        <begin position="802"/>
        <end position="820"/>
    </location>
</feature>
<feature type="compositionally biased region" description="Basic and acidic residues" evidence="1">
    <location>
        <begin position="477"/>
        <end position="489"/>
    </location>
</feature>
<organism evidence="3 4">
    <name type="scientific">Wallemia ichthyophaga (strain EXF-994 / CBS 113033)</name>
    <dbReference type="NCBI Taxonomy" id="1299270"/>
    <lineage>
        <taxon>Eukaryota</taxon>
        <taxon>Fungi</taxon>
        <taxon>Dikarya</taxon>
        <taxon>Basidiomycota</taxon>
        <taxon>Wallemiomycotina</taxon>
        <taxon>Wallemiomycetes</taxon>
        <taxon>Wallemiales</taxon>
        <taxon>Wallemiaceae</taxon>
        <taxon>Wallemia</taxon>
    </lineage>
</organism>
<gene>
    <name evidence="3" type="ORF">J056_000175</name>
</gene>
<feature type="compositionally biased region" description="Basic and acidic residues" evidence="1">
    <location>
        <begin position="549"/>
        <end position="564"/>
    </location>
</feature>
<feature type="compositionally biased region" description="Pro residues" evidence="1">
    <location>
        <begin position="1260"/>
        <end position="1276"/>
    </location>
</feature>
<dbReference type="RefSeq" id="XP_009265848.1">
    <property type="nucleotide sequence ID" value="XM_009267573.1"/>
</dbReference>
<dbReference type="InterPro" id="IPR057402">
    <property type="entry name" value="AIM3_BBC1_C"/>
</dbReference>
<feature type="compositionally biased region" description="Basic residues" evidence="1">
    <location>
        <begin position="322"/>
        <end position="331"/>
    </location>
</feature>